<accession>G2YY02</accession>
<dbReference type="EMBL" id="FQ790360">
    <property type="protein sequence ID" value="CCD56500.1"/>
    <property type="molecule type" value="Genomic_DNA"/>
</dbReference>
<reference evidence="2" key="1">
    <citation type="journal article" date="2011" name="PLoS Genet.">
        <title>Genomic analysis of the necrotrophic fungal pathogens Sclerotinia sclerotiorum and Botrytis cinerea.</title>
        <authorList>
            <person name="Amselem J."/>
            <person name="Cuomo C.A."/>
            <person name="van Kan J.A."/>
            <person name="Viaud M."/>
            <person name="Benito E.P."/>
            <person name="Couloux A."/>
            <person name="Coutinho P.M."/>
            <person name="de Vries R.P."/>
            <person name="Dyer P.S."/>
            <person name="Fillinger S."/>
            <person name="Fournier E."/>
            <person name="Gout L."/>
            <person name="Hahn M."/>
            <person name="Kohn L."/>
            <person name="Lapalu N."/>
            <person name="Plummer K.M."/>
            <person name="Pradier J.M."/>
            <person name="Quevillon E."/>
            <person name="Sharon A."/>
            <person name="Simon A."/>
            <person name="ten Have A."/>
            <person name="Tudzynski B."/>
            <person name="Tudzynski P."/>
            <person name="Wincker P."/>
            <person name="Andrew M."/>
            <person name="Anthouard V."/>
            <person name="Beever R.E."/>
            <person name="Beffa R."/>
            <person name="Benoit I."/>
            <person name="Bouzid O."/>
            <person name="Brault B."/>
            <person name="Chen Z."/>
            <person name="Choquer M."/>
            <person name="Collemare J."/>
            <person name="Cotton P."/>
            <person name="Danchin E.G."/>
            <person name="Da Silva C."/>
            <person name="Gautier A."/>
            <person name="Giraud C."/>
            <person name="Giraud T."/>
            <person name="Gonzalez C."/>
            <person name="Grossetete S."/>
            <person name="Guldener U."/>
            <person name="Henrissat B."/>
            <person name="Howlett B.J."/>
            <person name="Kodira C."/>
            <person name="Kretschmer M."/>
            <person name="Lappartient A."/>
            <person name="Leroch M."/>
            <person name="Levis C."/>
            <person name="Mauceli E."/>
            <person name="Neuveglise C."/>
            <person name="Oeser B."/>
            <person name="Pearson M."/>
            <person name="Poulain J."/>
            <person name="Poussereau N."/>
            <person name="Quesneville H."/>
            <person name="Rascle C."/>
            <person name="Schumacher J."/>
            <person name="Segurens B."/>
            <person name="Sexton A."/>
            <person name="Silva E."/>
            <person name="Sirven C."/>
            <person name="Soanes D.M."/>
            <person name="Talbot N.J."/>
            <person name="Templeton M."/>
            <person name="Yandava C."/>
            <person name="Yarden O."/>
            <person name="Zeng Q."/>
            <person name="Rollins J.A."/>
            <person name="Lebrun M.H."/>
            <person name="Dickman M."/>
        </authorList>
    </citation>
    <scope>NUCLEOTIDE SEQUENCE [LARGE SCALE GENOMIC DNA]</scope>
    <source>
        <strain evidence="2">T4</strain>
    </source>
</reference>
<dbReference type="Proteomes" id="UP000008177">
    <property type="component" value="Unplaced contigs"/>
</dbReference>
<dbReference type="HOGENOM" id="CLU_2072796_0_0_1"/>
<organism evidence="1 2">
    <name type="scientific">Botryotinia fuckeliana (strain T4)</name>
    <name type="common">Noble rot fungus</name>
    <name type="synonym">Botrytis cinerea</name>
    <dbReference type="NCBI Taxonomy" id="999810"/>
    <lineage>
        <taxon>Eukaryota</taxon>
        <taxon>Fungi</taxon>
        <taxon>Dikarya</taxon>
        <taxon>Ascomycota</taxon>
        <taxon>Pezizomycotina</taxon>
        <taxon>Leotiomycetes</taxon>
        <taxon>Helotiales</taxon>
        <taxon>Sclerotiniaceae</taxon>
        <taxon>Botrytis</taxon>
    </lineage>
</organism>
<evidence type="ECO:0000313" key="1">
    <source>
        <dbReference type="EMBL" id="CCD56500.1"/>
    </source>
</evidence>
<dbReference type="InParanoid" id="G2YY02"/>
<name>G2YY02_BOTF4</name>
<dbReference type="AlphaFoldDB" id="G2YY02"/>
<gene>
    <name evidence="1" type="ORF">BofuT4_P146690.1</name>
</gene>
<protein>
    <submittedName>
        <fullName evidence="1">Uncharacterized protein</fullName>
    </submittedName>
</protein>
<sequence length="118" mass="13349">MVVVWWCGGGGFNRIQWWIPTQTIFDQRNLLKSKIKVGARTAVLKILERSKSAPSLKSSCFIPPHSNSSCAAVYLIGMSNSESWWFTVLEKLSGVPINTRPRLMDERAQKHEGLESRT</sequence>
<proteinExistence type="predicted"/>
<evidence type="ECO:0000313" key="2">
    <source>
        <dbReference type="Proteomes" id="UP000008177"/>
    </source>
</evidence>